<dbReference type="Proteomes" id="UP000182882">
    <property type="component" value="Unassembled WGS sequence"/>
</dbReference>
<dbReference type="InterPro" id="IPR016064">
    <property type="entry name" value="NAD/diacylglycerol_kinase_sf"/>
</dbReference>
<reference evidence="3" key="1">
    <citation type="submission" date="2016-10" db="EMBL/GenBank/DDBJ databases">
        <authorList>
            <person name="Varghese N."/>
            <person name="Submissions S."/>
        </authorList>
    </citation>
    <scope>NUCLEOTIDE SEQUENCE [LARGE SCALE GENOMIC DNA]</scope>
    <source>
        <strain evidence="3">Nm10</strain>
    </source>
</reference>
<evidence type="ECO:0000313" key="2">
    <source>
        <dbReference type="EMBL" id="SDU03294.1"/>
    </source>
</evidence>
<gene>
    <name evidence="2" type="ORF">SAMN05216406_11847</name>
</gene>
<accession>A0A1H2F7G4</accession>
<evidence type="ECO:0000259" key="1">
    <source>
        <dbReference type="PROSITE" id="PS50146"/>
    </source>
</evidence>
<dbReference type="RefSeq" id="WP_062558161.1">
    <property type="nucleotide sequence ID" value="NZ_CP013341.1"/>
</dbReference>
<sequence>MNASLLFKPSPLIIRIPSPEKILIIYNPISSAGNTEALANKLDKELTLHGKIVEVLTSEKKTKGYTRITEKIAANDLIVIVGGDGTIRKLLDLINKTNTPIYAIPGGNESLFARSYEMTTKPDDLIQAINSGTCLQQFYGLISGKGIKGGKPFFHMASMGLDSLTVKNIGKRKGPLNDSIYIWHGLKALCSLHHPTVSASVDGQPVIDHESGYVIVANNSAYARNLQLVPAANPSRSELILGFLPGARHQHELVKAMKILQRKPAKLPMRYFSGKNISCTLHEKSYPLQVDGDYFRNRDIEAEKTIEFSASLKPIRVLIPPFFSTSCLSN</sequence>
<dbReference type="InterPro" id="IPR001206">
    <property type="entry name" value="Diacylglycerol_kinase_cat_dom"/>
</dbReference>
<keyword evidence="2" id="KW-0418">Kinase</keyword>
<evidence type="ECO:0000313" key="3">
    <source>
        <dbReference type="Proteomes" id="UP000182882"/>
    </source>
</evidence>
<proteinExistence type="predicted"/>
<dbReference type="SUPFAM" id="SSF111331">
    <property type="entry name" value="NAD kinase/diacylglycerol kinase-like"/>
    <property type="match status" value="1"/>
</dbReference>
<dbReference type="EMBL" id="FNLN01000018">
    <property type="protein sequence ID" value="SDU03294.1"/>
    <property type="molecule type" value="Genomic_DNA"/>
</dbReference>
<dbReference type="Pfam" id="PF00781">
    <property type="entry name" value="DAGK_cat"/>
    <property type="match status" value="1"/>
</dbReference>
<organism evidence="2 3">
    <name type="scientific">Nitrosomonas ureae</name>
    <dbReference type="NCBI Taxonomy" id="44577"/>
    <lineage>
        <taxon>Bacteria</taxon>
        <taxon>Pseudomonadati</taxon>
        <taxon>Pseudomonadota</taxon>
        <taxon>Betaproteobacteria</taxon>
        <taxon>Nitrosomonadales</taxon>
        <taxon>Nitrosomonadaceae</taxon>
        <taxon>Nitrosomonas</taxon>
    </lineage>
</organism>
<dbReference type="InterPro" id="IPR017438">
    <property type="entry name" value="ATP-NAD_kinase_N"/>
</dbReference>
<dbReference type="PROSITE" id="PS50146">
    <property type="entry name" value="DAGK"/>
    <property type="match status" value="1"/>
</dbReference>
<keyword evidence="3" id="KW-1185">Reference proteome</keyword>
<dbReference type="Gene3D" id="2.60.200.40">
    <property type="match status" value="1"/>
</dbReference>
<name>A0A1H2F7G4_9PROT</name>
<dbReference type="Gene3D" id="3.40.50.10330">
    <property type="entry name" value="Probable inorganic polyphosphate/atp-NAD kinase, domain 1"/>
    <property type="match status" value="1"/>
</dbReference>
<dbReference type="GO" id="GO:0016301">
    <property type="term" value="F:kinase activity"/>
    <property type="evidence" value="ECO:0007669"/>
    <property type="project" value="UniProtKB-KW"/>
</dbReference>
<dbReference type="AlphaFoldDB" id="A0A1H2F7G4"/>
<dbReference type="KEGG" id="nur:ATY38_03955"/>
<protein>
    <submittedName>
        <fullName evidence="2">Diacylglycerol kinase (ATP)</fullName>
    </submittedName>
</protein>
<keyword evidence="2" id="KW-0808">Transferase</keyword>
<feature type="domain" description="DAGKc" evidence="1">
    <location>
        <begin position="17"/>
        <end position="146"/>
    </location>
</feature>